<dbReference type="Gene3D" id="3.90.1300.10">
    <property type="entry name" value="Amidase signature (AS) domain"/>
    <property type="match status" value="1"/>
</dbReference>
<name>A0ABT9B0T3_9ACTN</name>
<dbReference type="SUPFAM" id="SSF75304">
    <property type="entry name" value="Amidase signature (AS) enzymes"/>
    <property type="match status" value="1"/>
</dbReference>
<dbReference type="PANTHER" id="PTHR11895:SF7">
    <property type="entry name" value="GLUTAMYL-TRNA(GLN) AMIDOTRANSFERASE SUBUNIT A, MITOCHONDRIAL"/>
    <property type="match status" value="1"/>
</dbReference>
<dbReference type="Proteomes" id="UP001233314">
    <property type="component" value="Unassembled WGS sequence"/>
</dbReference>
<dbReference type="InterPro" id="IPR000120">
    <property type="entry name" value="Amidase"/>
</dbReference>
<organism evidence="3 4">
    <name type="scientific">Nocardioides jiangxiensis</name>
    <dbReference type="NCBI Taxonomy" id="3064524"/>
    <lineage>
        <taxon>Bacteria</taxon>
        <taxon>Bacillati</taxon>
        <taxon>Actinomycetota</taxon>
        <taxon>Actinomycetes</taxon>
        <taxon>Propionibacteriales</taxon>
        <taxon>Nocardioidaceae</taxon>
        <taxon>Nocardioides</taxon>
    </lineage>
</organism>
<dbReference type="EMBL" id="JAUQTA010000001">
    <property type="protein sequence ID" value="MDO7868434.1"/>
    <property type="molecule type" value="Genomic_DNA"/>
</dbReference>
<comment type="similarity">
    <text evidence="1">Belongs to the amidase family.</text>
</comment>
<evidence type="ECO:0000313" key="3">
    <source>
        <dbReference type="EMBL" id="MDO7868434.1"/>
    </source>
</evidence>
<gene>
    <name evidence="3" type="ORF">Q5722_08645</name>
</gene>
<accession>A0ABT9B0T3</accession>
<evidence type="ECO:0000256" key="1">
    <source>
        <dbReference type="ARBA" id="ARBA00009199"/>
    </source>
</evidence>
<reference evidence="3 4" key="1">
    <citation type="submission" date="2023-07" db="EMBL/GenBank/DDBJ databases">
        <title>Nocardioides sp. nov WY-20 isolated from soil.</title>
        <authorList>
            <person name="Liu B."/>
            <person name="Wan Y."/>
        </authorList>
    </citation>
    <scope>NUCLEOTIDE SEQUENCE [LARGE SCALE GENOMIC DNA]</scope>
    <source>
        <strain evidence="3 4">WY-20</strain>
    </source>
</reference>
<dbReference type="InterPro" id="IPR023631">
    <property type="entry name" value="Amidase_dom"/>
</dbReference>
<sequence length="445" mass="46956">MEWTATAISADVRAGHLTAREALEEALARIERTAGVTEGWQVVRREAARAEADLVDARADRDALPLAGVPVAIKDNIPVAGEPMRCGSRATDDALQPADHLLVRRLRDAGAVVVGLTRVPELCIWGATDSAFGITRNPWDTSRTPGGSSGGTAAVVAAGDVPIGHGNDGMGSIRIPAAACGLVGIKPGRGVVPRDTETSAWNDMAEQGPLATTVADTALMFSVLAGDPSYAQVEEPCRLRIAISTKAPAPGIPVAAAWRAAAEDTGRLLAQVHEVARRTPRYPATLMTSTALALWTTGSAEEAALLAAPSLMERRNKVHTGLGRALAGRGLPTPGPREAWRRIAEEFFQDVDVLVTPTLAQPPVKARDWHRTGWTRTMLANARYAPFAAPWNVAGWPAMSVPAGLDAGGRPVGVQLVGRPGSERTLLGVAAQIERLRPWQRVAPV</sequence>
<comment type="caution">
    <text evidence="3">The sequence shown here is derived from an EMBL/GenBank/DDBJ whole genome shotgun (WGS) entry which is preliminary data.</text>
</comment>
<proteinExistence type="inferred from homology"/>
<dbReference type="InterPro" id="IPR036928">
    <property type="entry name" value="AS_sf"/>
</dbReference>
<feature type="domain" description="Amidase" evidence="2">
    <location>
        <begin position="339"/>
        <end position="427"/>
    </location>
</feature>
<evidence type="ECO:0000259" key="2">
    <source>
        <dbReference type="Pfam" id="PF01425"/>
    </source>
</evidence>
<protein>
    <submittedName>
        <fullName evidence="3">Amidase</fullName>
    </submittedName>
</protein>
<dbReference type="Pfam" id="PF01425">
    <property type="entry name" value="Amidase"/>
    <property type="match status" value="2"/>
</dbReference>
<dbReference type="RefSeq" id="WP_305027809.1">
    <property type="nucleotide sequence ID" value="NZ_JAUQTA010000001.1"/>
</dbReference>
<feature type="domain" description="Amidase" evidence="2">
    <location>
        <begin position="21"/>
        <end position="248"/>
    </location>
</feature>
<dbReference type="PANTHER" id="PTHR11895">
    <property type="entry name" value="TRANSAMIDASE"/>
    <property type="match status" value="1"/>
</dbReference>
<evidence type="ECO:0000313" key="4">
    <source>
        <dbReference type="Proteomes" id="UP001233314"/>
    </source>
</evidence>
<keyword evidence="4" id="KW-1185">Reference proteome</keyword>